<keyword evidence="4" id="KW-1185">Reference proteome</keyword>
<dbReference type="InterPro" id="IPR010466">
    <property type="entry name" value="DUF1058"/>
</dbReference>
<evidence type="ECO:0000313" key="4">
    <source>
        <dbReference type="Proteomes" id="UP000464751"/>
    </source>
</evidence>
<feature type="chain" id="PRO_5026855448" evidence="1">
    <location>
        <begin position="30"/>
        <end position="185"/>
    </location>
</feature>
<dbReference type="AlphaFoldDB" id="A0A6P1YRM4"/>
<reference evidence="3 4" key="1">
    <citation type="submission" date="2020-02" db="EMBL/GenBank/DDBJ databases">
        <authorList>
            <person name="Li G."/>
        </authorList>
    </citation>
    <scope>NUCLEOTIDE SEQUENCE [LARGE SCALE GENOMIC DNA]</scope>
    <source>
        <strain evidence="3 4">DSM 102029</strain>
    </source>
</reference>
<gene>
    <name evidence="3" type="ORF">G3A50_08070</name>
</gene>
<dbReference type="Proteomes" id="UP000464751">
    <property type="component" value="Chromosome"/>
</dbReference>
<protein>
    <submittedName>
        <fullName evidence="3">SH3 domain-containing protein</fullName>
    </submittedName>
</protein>
<name>A0A6P1YRM4_9HYPH</name>
<dbReference type="EMBL" id="CP048630">
    <property type="protein sequence ID" value="QIB36157.1"/>
    <property type="molecule type" value="Genomic_DNA"/>
</dbReference>
<accession>A0A6P1YRM4</accession>
<feature type="signal peptide" evidence="1">
    <location>
        <begin position="1"/>
        <end position="29"/>
    </location>
</feature>
<dbReference type="Pfam" id="PF06347">
    <property type="entry name" value="SH3_4"/>
    <property type="match status" value="2"/>
</dbReference>
<organism evidence="3 4">
    <name type="scientific">Ancylobacter pratisalsi</name>
    <dbReference type="NCBI Taxonomy" id="1745854"/>
    <lineage>
        <taxon>Bacteria</taxon>
        <taxon>Pseudomonadati</taxon>
        <taxon>Pseudomonadota</taxon>
        <taxon>Alphaproteobacteria</taxon>
        <taxon>Hyphomicrobiales</taxon>
        <taxon>Xanthobacteraceae</taxon>
        <taxon>Ancylobacter</taxon>
    </lineage>
</organism>
<proteinExistence type="predicted"/>
<keyword evidence="1" id="KW-0732">Signal</keyword>
<evidence type="ECO:0000259" key="2">
    <source>
        <dbReference type="SMART" id="SM00287"/>
    </source>
</evidence>
<dbReference type="SMART" id="SM00287">
    <property type="entry name" value="SH3b"/>
    <property type="match status" value="1"/>
</dbReference>
<sequence>MRAGRVRLRRGAAWALGALLVLTPLAAGAQQNGAPQAGATAGRTSGLPVPRFVSIKADKVNVRSGPSLDHAVAWVFTRAGLPVEVTAEFETWRRIRDSDGAEGWVYHSMLSGRRTALVSPWSKSDPVPLYESREETSSVKARLEPGVLGKVEHCDGKWCRFFDEGFDGFIEQEKLWGVYPGEKVE</sequence>
<dbReference type="InterPro" id="IPR003646">
    <property type="entry name" value="SH3-like_bac-type"/>
</dbReference>
<dbReference type="KEGG" id="apra:G3A50_08070"/>
<evidence type="ECO:0000256" key="1">
    <source>
        <dbReference type="SAM" id="SignalP"/>
    </source>
</evidence>
<dbReference type="Gene3D" id="2.30.30.40">
    <property type="entry name" value="SH3 Domains"/>
    <property type="match status" value="1"/>
</dbReference>
<feature type="domain" description="SH3b" evidence="2">
    <location>
        <begin position="50"/>
        <end position="113"/>
    </location>
</feature>
<evidence type="ECO:0000313" key="3">
    <source>
        <dbReference type="EMBL" id="QIB36157.1"/>
    </source>
</evidence>